<dbReference type="EMBL" id="JBHRXJ010000005">
    <property type="protein sequence ID" value="MFC3528420.1"/>
    <property type="molecule type" value="Genomic_DNA"/>
</dbReference>
<dbReference type="PANTHER" id="PTHR28641:SF1">
    <property type="entry name" value="MALONYL-COA DECARBOXYLASE, MITOCHONDRIAL"/>
    <property type="match status" value="1"/>
</dbReference>
<comment type="caution">
    <text evidence="3">The sequence shown here is derived from an EMBL/GenBank/DDBJ whole genome shotgun (WGS) entry which is preliminary data.</text>
</comment>
<dbReference type="Proteomes" id="UP001595721">
    <property type="component" value="Unassembled WGS sequence"/>
</dbReference>
<sequence>MAKVNLAFLNDLVQAITRGERRDRVRGDGRGTLTAQNLLMRPAQERLAAACDVLMGRIGEAARIAVAEQALAAYAELDAGGRRDFFALLRDRFGADPDPIRKAYAAYDADPSAGHLAQLFEAVEPRRQTLLRRLNMAPGATLKLVGMRADLLDAIREDPALAPIDGDFAHLLSSWFNRGFLRLERVDWSTPAAILEKIIAYESVHKMSGWEDLRRRLDAADRRCYAFFHPATGDEPLIFVEVALTRAIPDAIAPILNAPRPDAAADADTAVFYSINNSLRGLKGVSFGNLLIKQVVAVLQAELPELRTFVTLSPAPGFAGWLARQDGAAAEKLLNALEQGDWQGDPAAADRLRPDVEAMAAQYFTRARARSGAPADPVARFHLGNGAAAWRVNWPADLAPGAVKNAHGLMINYLYDPAAIETQHEAFVRDGTVATGAPLAEVLNRNPEPLK</sequence>
<accession>A0ABV7R2Y5</accession>
<gene>
    <name evidence="3" type="ORF">ACFOMH_09560</name>
</gene>
<evidence type="ECO:0000259" key="1">
    <source>
        <dbReference type="Pfam" id="PF05292"/>
    </source>
</evidence>
<feature type="domain" description="Malonyl-CoA decarboxylase N-terminal" evidence="2">
    <location>
        <begin position="93"/>
        <end position="176"/>
    </location>
</feature>
<dbReference type="Gene3D" id="1.20.140.90">
    <property type="entry name" value="Malonyl-CoA decarboxylase, oligemerization domain"/>
    <property type="match status" value="1"/>
</dbReference>
<dbReference type="InterPro" id="IPR038351">
    <property type="entry name" value="MCD_N_sf"/>
</dbReference>
<dbReference type="PANTHER" id="PTHR28641">
    <property type="match status" value="1"/>
</dbReference>
<dbReference type="RefSeq" id="WP_377744133.1">
    <property type="nucleotide sequence ID" value="NZ_JBHRXJ010000005.1"/>
</dbReference>
<organism evidence="3 4">
    <name type="scientific">Paracoccus mangrovi</name>
    <dbReference type="NCBI Taxonomy" id="1715645"/>
    <lineage>
        <taxon>Bacteria</taxon>
        <taxon>Pseudomonadati</taxon>
        <taxon>Pseudomonadota</taxon>
        <taxon>Alphaproteobacteria</taxon>
        <taxon>Rhodobacterales</taxon>
        <taxon>Paracoccaceae</taxon>
        <taxon>Paracoccus</taxon>
    </lineage>
</organism>
<proteinExistence type="predicted"/>
<feature type="domain" description="Malonyl-CoA decarboxylase C-terminal" evidence="1">
    <location>
        <begin position="179"/>
        <end position="416"/>
    </location>
</feature>
<protein>
    <submittedName>
        <fullName evidence="3">Malonyl-CoA decarboxylase domain-containing protein</fullName>
    </submittedName>
</protein>
<dbReference type="Pfam" id="PF05292">
    <property type="entry name" value="MCD"/>
    <property type="match status" value="1"/>
</dbReference>
<evidence type="ECO:0000259" key="2">
    <source>
        <dbReference type="Pfam" id="PF17408"/>
    </source>
</evidence>
<dbReference type="Gene3D" id="3.40.630.150">
    <property type="entry name" value="Malonyl-CoA decarboxylase, catalytic domain"/>
    <property type="match status" value="1"/>
</dbReference>
<keyword evidence="4" id="KW-1185">Reference proteome</keyword>
<reference evidence="4" key="1">
    <citation type="journal article" date="2019" name="Int. J. Syst. Evol. Microbiol.">
        <title>The Global Catalogue of Microorganisms (GCM) 10K type strain sequencing project: providing services to taxonomists for standard genome sequencing and annotation.</title>
        <authorList>
            <consortium name="The Broad Institute Genomics Platform"/>
            <consortium name="The Broad Institute Genome Sequencing Center for Infectious Disease"/>
            <person name="Wu L."/>
            <person name="Ma J."/>
        </authorList>
    </citation>
    <scope>NUCLEOTIDE SEQUENCE [LARGE SCALE GENOMIC DNA]</scope>
    <source>
        <strain evidence="4">KCTC 42899</strain>
    </source>
</reference>
<dbReference type="InterPro" id="IPR038917">
    <property type="entry name" value="Malonyl_CoA_deC"/>
</dbReference>
<name>A0ABV7R2Y5_9RHOB</name>
<dbReference type="Pfam" id="PF17408">
    <property type="entry name" value="MCD_N"/>
    <property type="match status" value="1"/>
</dbReference>
<evidence type="ECO:0000313" key="3">
    <source>
        <dbReference type="EMBL" id="MFC3528420.1"/>
    </source>
</evidence>
<dbReference type="InterPro" id="IPR035372">
    <property type="entry name" value="MCD_N"/>
</dbReference>
<evidence type="ECO:0000313" key="4">
    <source>
        <dbReference type="Proteomes" id="UP001595721"/>
    </source>
</evidence>
<dbReference type="InterPro" id="IPR007956">
    <property type="entry name" value="Malonyl_CoA_deC_C"/>
</dbReference>
<dbReference type="InterPro" id="IPR042303">
    <property type="entry name" value="Malonyl_CoA_deC_C_sf"/>
</dbReference>